<comment type="caution">
    <text evidence="2">The sequence shown here is derived from an EMBL/GenBank/DDBJ whole genome shotgun (WGS) entry which is preliminary data.</text>
</comment>
<dbReference type="Pfam" id="PF13480">
    <property type="entry name" value="Acetyltransf_6"/>
    <property type="match status" value="1"/>
</dbReference>
<evidence type="ECO:0000313" key="3">
    <source>
        <dbReference type="Proteomes" id="UP001343257"/>
    </source>
</evidence>
<dbReference type="RefSeq" id="WP_328274363.1">
    <property type="nucleotide sequence ID" value="NZ_JARTLD010000001.1"/>
</dbReference>
<dbReference type="EMBL" id="JARTLD010000001">
    <property type="protein sequence ID" value="MED5015712.1"/>
    <property type="molecule type" value="Genomic_DNA"/>
</dbReference>
<dbReference type="SUPFAM" id="SSF55729">
    <property type="entry name" value="Acyl-CoA N-acyltransferases (Nat)"/>
    <property type="match status" value="1"/>
</dbReference>
<dbReference type="Gene3D" id="3.40.630.30">
    <property type="match status" value="1"/>
</dbReference>
<proteinExistence type="predicted"/>
<sequence length="363" mass="42885">MEVVVIRSAEEFSSWERPWKDFMENVDHSEIFNTWEWLEAYVTHMMGPEQELFVIMLIDNNRCVAAAPLCIVTRKIKWMKVRSLQFIVSGTGETNNFYIHRHAHYMKVLQEMFNVLNRHREQWDWIDLHGIHSFHPVTSLIGQACGHQFEVFSRTRSAAPYVDLDRFHEDKMAQKRIKAIERKERKLRSDHETRLEIHVPIDRRAWESLTDMHKQRWSQSLFRDERMMRFFDDVIEKLHATDSAYVSYIEINGSIASAMLTFSHKSKIYLYITSFSGQYMEYGVGLILLNQVMQHYLQSGFREIDLMSGTQEYKFFWSDTVRLNSHIRLINKQGGRLLKAYTLLQVNKDHIKALLPGKGSTAG</sequence>
<evidence type="ECO:0000259" key="1">
    <source>
        <dbReference type="Pfam" id="PF13480"/>
    </source>
</evidence>
<name>A0ABU6PLN7_9BACL</name>
<feature type="domain" description="BioF2-like acetyltransferase" evidence="1">
    <location>
        <begin position="175"/>
        <end position="314"/>
    </location>
</feature>
<dbReference type="InterPro" id="IPR016181">
    <property type="entry name" value="Acyl_CoA_acyltransferase"/>
</dbReference>
<dbReference type="EC" id="2.3.1.-" evidence="2"/>
<accession>A0ABU6PLN7</accession>
<keyword evidence="3" id="KW-1185">Reference proteome</keyword>
<dbReference type="InterPro" id="IPR038740">
    <property type="entry name" value="BioF2-like_GNAT_dom"/>
</dbReference>
<protein>
    <submittedName>
        <fullName evidence="2">GNAT family N-acetyltransferase</fullName>
        <ecNumber evidence="2">2.3.1.-</ecNumber>
    </submittedName>
</protein>
<keyword evidence="2" id="KW-0808">Transferase</keyword>
<dbReference type="Proteomes" id="UP001343257">
    <property type="component" value="Unassembled WGS sequence"/>
</dbReference>
<organism evidence="2 3">
    <name type="scientific">Paenibacillus chibensis</name>
    <dbReference type="NCBI Taxonomy" id="59846"/>
    <lineage>
        <taxon>Bacteria</taxon>
        <taxon>Bacillati</taxon>
        <taxon>Bacillota</taxon>
        <taxon>Bacilli</taxon>
        <taxon>Bacillales</taxon>
        <taxon>Paenibacillaceae</taxon>
        <taxon>Paenibacillus</taxon>
    </lineage>
</organism>
<evidence type="ECO:0000313" key="2">
    <source>
        <dbReference type="EMBL" id="MED5015712.1"/>
    </source>
</evidence>
<keyword evidence="2" id="KW-0012">Acyltransferase</keyword>
<gene>
    <name evidence="2" type="ORF">P9847_00155</name>
</gene>
<reference evidence="2 3" key="1">
    <citation type="submission" date="2023-03" db="EMBL/GenBank/DDBJ databases">
        <title>Bacillus Genome Sequencing.</title>
        <authorList>
            <person name="Dunlap C."/>
        </authorList>
    </citation>
    <scope>NUCLEOTIDE SEQUENCE [LARGE SCALE GENOMIC DNA]</scope>
    <source>
        <strain evidence="2 3">NRS-52</strain>
    </source>
</reference>
<dbReference type="GO" id="GO:0016746">
    <property type="term" value="F:acyltransferase activity"/>
    <property type="evidence" value="ECO:0007669"/>
    <property type="project" value="UniProtKB-KW"/>
</dbReference>